<evidence type="ECO:0000313" key="2">
    <source>
        <dbReference type="EMBL" id="MDP1025704.1"/>
    </source>
</evidence>
<evidence type="ECO:0000256" key="1">
    <source>
        <dbReference type="SAM" id="Phobius"/>
    </source>
</evidence>
<dbReference type="Proteomes" id="UP001230685">
    <property type="component" value="Unassembled WGS sequence"/>
</dbReference>
<keyword evidence="1" id="KW-0472">Membrane</keyword>
<organism evidence="2 3">
    <name type="scientific">Sphingomonas aurea</name>
    <dbReference type="NCBI Taxonomy" id="3063994"/>
    <lineage>
        <taxon>Bacteria</taxon>
        <taxon>Pseudomonadati</taxon>
        <taxon>Pseudomonadota</taxon>
        <taxon>Alphaproteobacteria</taxon>
        <taxon>Sphingomonadales</taxon>
        <taxon>Sphingomonadaceae</taxon>
        <taxon>Sphingomonas</taxon>
    </lineage>
</organism>
<keyword evidence="1" id="KW-1133">Transmembrane helix</keyword>
<name>A0ABT9EFG2_9SPHN</name>
<proteinExistence type="predicted"/>
<keyword evidence="3" id="KW-1185">Reference proteome</keyword>
<protein>
    <submittedName>
        <fullName evidence="2">Uncharacterized protein</fullName>
    </submittedName>
</protein>
<dbReference type="RefSeq" id="WP_305171294.1">
    <property type="nucleotide sequence ID" value="NZ_JAUUDS010000001.1"/>
</dbReference>
<keyword evidence="1" id="KW-0812">Transmembrane</keyword>
<sequence>MVEVAVATYGVLASFVLSGAERNKRAGRPNPPMVEYTGFALCAVSTAAAIGLPVWAAANYLGVI</sequence>
<evidence type="ECO:0000313" key="3">
    <source>
        <dbReference type="Proteomes" id="UP001230685"/>
    </source>
</evidence>
<dbReference type="EMBL" id="JAUUDS010000001">
    <property type="protein sequence ID" value="MDP1025704.1"/>
    <property type="molecule type" value="Genomic_DNA"/>
</dbReference>
<gene>
    <name evidence="2" type="ORF">Q5H91_00620</name>
</gene>
<reference evidence="2 3" key="1">
    <citation type="submission" date="2023-07" db="EMBL/GenBank/DDBJ databases">
        <authorList>
            <person name="Kim M.K."/>
        </authorList>
    </citation>
    <scope>NUCLEOTIDE SEQUENCE [LARGE SCALE GENOMIC DNA]</scope>
    <source>
        <strain evidence="2 3">KR1UV-12</strain>
    </source>
</reference>
<comment type="caution">
    <text evidence="2">The sequence shown here is derived from an EMBL/GenBank/DDBJ whole genome shotgun (WGS) entry which is preliminary data.</text>
</comment>
<feature type="transmembrane region" description="Helical" evidence="1">
    <location>
        <begin position="36"/>
        <end position="58"/>
    </location>
</feature>
<accession>A0ABT9EFG2</accession>